<keyword evidence="3" id="KW-0904">Protein phosphatase</keyword>
<keyword evidence="6" id="KW-1185">Reference proteome</keyword>
<feature type="domain" description="PPM-type phosphatase" evidence="4">
    <location>
        <begin position="192"/>
        <end position="439"/>
    </location>
</feature>
<evidence type="ECO:0000313" key="5">
    <source>
        <dbReference type="EMBL" id="KTD65213.1"/>
    </source>
</evidence>
<evidence type="ECO:0000313" key="6">
    <source>
        <dbReference type="Proteomes" id="UP000054600"/>
    </source>
</evidence>
<dbReference type="AlphaFoldDB" id="A0A0W0Z7W7"/>
<dbReference type="PANTHER" id="PTHR13832">
    <property type="entry name" value="PROTEIN PHOSPHATASE 2C"/>
    <property type="match status" value="1"/>
</dbReference>
<dbReference type="Proteomes" id="UP000054600">
    <property type="component" value="Unassembled WGS sequence"/>
</dbReference>
<proteinExistence type="predicted"/>
<dbReference type="InterPro" id="IPR015655">
    <property type="entry name" value="PP2C"/>
</dbReference>
<dbReference type="GO" id="GO:0046872">
    <property type="term" value="F:metal ion binding"/>
    <property type="evidence" value="ECO:0007669"/>
    <property type="project" value="UniProtKB-KW"/>
</dbReference>
<organism evidence="5 6">
    <name type="scientific">Legionella shakespearei DSM 23087</name>
    <dbReference type="NCBI Taxonomy" id="1122169"/>
    <lineage>
        <taxon>Bacteria</taxon>
        <taxon>Pseudomonadati</taxon>
        <taxon>Pseudomonadota</taxon>
        <taxon>Gammaproteobacteria</taxon>
        <taxon>Legionellales</taxon>
        <taxon>Legionellaceae</taxon>
        <taxon>Legionella</taxon>
    </lineage>
</organism>
<dbReference type="SMART" id="SM00332">
    <property type="entry name" value="PP2Cc"/>
    <property type="match status" value="1"/>
</dbReference>
<dbReference type="PATRIC" id="fig|1122169.6.peg.316"/>
<dbReference type="PROSITE" id="PS51746">
    <property type="entry name" value="PPM_2"/>
    <property type="match status" value="1"/>
</dbReference>
<comment type="caution">
    <text evidence="5">The sequence shown here is derived from an EMBL/GenBank/DDBJ whole genome shotgun (WGS) entry which is preliminary data.</text>
</comment>
<dbReference type="SUPFAM" id="SSF81606">
    <property type="entry name" value="PP2C-like"/>
    <property type="match status" value="1"/>
</dbReference>
<dbReference type="PROSITE" id="PS01032">
    <property type="entry name" value="PPM_1"/>
    <property type="match status" value="1"/>
</dbReference>
<evidence type="ECO:0000256" key="1">
    <source>
        <dbReference type="ARBA" id="ARBA00022723"/>
    </source>
</evidence>
<reference evidence="5 6" key="1">
    <citation type="submission" date="2015-11" db="EMBL/GenBank/DDBJ databases">
        <title>Genomic analysis of 38 Legionella species identifies large and diverse effector repertoires.</title>
        <authorList>
            <person name="Burstein D."/>
            <person name="Amaro F."/>
            <person name="Zusman T."/>
            <person name="Lifshitz Z."/>
            <person name="Cohen O."/>
            <person name="Gilbert J.A."/>
            <person name="Pupko T."/>
            <person name="Shuman H.A."/>
            <person name="Segal G."/>
        </authorList>
    </citation>
    <scope>NUCLEOTIDE SEQUENCE [LARGE SCALE GENOMIC DNA]</scope>
    <source>
        <strain evidence="5 6">ATCC 49655</strain>
    </source>
</reference>
<dbReference type="InterPro" id="IPR000222">
    <property type="entry name" value="PP2C_BS"/>
</dbReference>
<name>A0A0W0Z7W7_9GAMM</name>
<dbReference type="InterPro" id="IPR001932">
    <property type="entry name" value="PPM-type_phosphatase-like_dom"/>
</dbReference>
<dbReference type="STRING" id="1122169.Lsha_0286"/>
<dbReference type="GO" id="GO:0004722">
    <property type="term" value="F:protein serine/threonine phosphatase activity"/>
    <property type="evidence" value="ECO:0007669"/>
    <property type="project" value="InterPro"/>
</dbReference>
<dbReference type="EMBL" id="LNYW01000015">
    <property type="protein sequence ID" value="KTD65213.1"/>
    <property type="molecule type" value="Genomic_DNA"/>
</dbReference>
<dbReference type="InterPro" id="IPR036457">
    <property type="entry name" value="PPM-type-like_dom_sf"/>
</dbReference>
<keyword evidence="2" id="KW-0378">Hydrolase</keyword>
<dbReference type="Pfam" id="PF00481">
    <property type="entry name" value="PP2C"/>
    <property type="match status" value="1"/>
</dbReference>
<keyword evidence="1" id="KW-0479">Metal-binding</keyword>
<gene>
    <name evidence="5" type="ORF">Lsha_0286</name>
</gene>
<dbReference type="Gene3D" id="3.60.40.10">
    <property type="entry name" value="PPM-type phosphatase domain"/>
    <property type="match status" value="1"/>
</dbReference>
<evidence type="ECO:0000256" key="2">
    <source>
        <dbReference type="ARBA" id="ARBA00022801"/>
    </source>
</evidence>
<sequence>MGHDFDSNSDKARTYTTDFSAEQVNPENIKQICQNSWQSLDYFVAFVRSEVNSDQSQVHHLLQTDFVARCIFHHLKAAHALPVYQQMAVYQKCMDVFNALYDPSSAEPSISNYLALYRGFDPNSALYVHQMEQYLASFNQQFETEFNSLIAAAGNSDSSYHLITLQGNVPCDAATFQNAKQGNADYYASVNGVGMAEMLGTRPTQEDRMVAVPLSETMQGLSSRSNEEIQHFISKVWFPALHVLCDNLLAQQKPYNPGFYNPAYNSGSCFLGFLILPEESGKKRLVSISLGDSMLFIQRANGQLEWVNQYQHSTKNPREIERIGQANLPHGRVGGALAVTGAFGDEYFRPLGITVEPQIDIMTLEPGDRVLASCDGLTEAQDFNVDLTGRNPAAPELLQKIILDPRFQRLNYGQQAFVLTRLSLFLGSKDNISVLQSDQPGFYGIFDGHADAATAQILQQISAMSLEQCILAVNAEQAAASRRTN</sequence>
<dbReference type="PANTHER" id="PTHR13832:SF827">
    <property type="entry name" value="PROTEIN PHOSPHATASE 1L"/>
    <property type="match status" value="1"/>
</dbReference>
<accession>A0A0W0Z7W7</accession>
<evidence type="ECO:0000259" key="4">
    <source>
        <dbReference type="PROSITE" id="PS51746"/>
    </source>
</evidence>
<evidence type="ECO:0000256" key="3">
    <source>
        <dbReference type="ARBA" id="ARBA00022912"/>
    </source>
</evidence>
<protein>
    <submittedName>
        <fullName evidence="5">Protein phosphatase 2C</fullName>
    </submittedName>
</protein>